<dbReference type="AlphaFoldDB" id="A1RAJ5"/>
<proteinExistence type="predicted"/>
<accession>A1RAJ5</accession>
<evidence type="ECO:0000259" key="1">
    <source>
        <dbReference type="Pfam" id="PF18899"/>
    </source>
</evidence>
<feature type="domain" description="DUF5655" evidence="1">
    <location>
        <begin position="136"/>
        <end position="237"/>
    </location>
</feature>
<reference evidence="2 3" key="1">
    <citation type="journal article" date="2006" name="PLoS Genet.">
        <title>Secrets of soil survival revealed by the genome sequence of Arthrobacter aurescens TC1.</title>
        <authorList>
            <person name="Mongodin E.F."/>
            <person name="Shapir N."/>
            <person name="Daugherty S.C."/>
            <person name="DeBoy R.T."/>
            <person name="Emerson J.B."/>
            <person name="Shvartzbeyn A."/>
            <person name="Radune D."/>
            <person name="Vamathevan J."/>
            <person name="Riggs F."/>
            <person name="Grinberg V."/>
            <person name="Khouri H."/>
            <person name="Wackett L.P."/>
            <person name="Nelson K.E."/>
            <person name="Sadowsky M.J."/>
        </authorList>
    </citation>
    <scope>NUCLEOTIDE SEQUENCE [LARGE SCALE GENOMIC DNA]</scope>
    <source>
        <strain evidence="2 3">TC1</strain>
    </source>
</reference>
<dbReference type="Pfam" id="PF18899">
    <property type="entry name" value="DUF5655"/>
    <property type="match status" value="1"/>
</dbReference>
<evidence type="ECO:0000313" key="2">
    <source>
        <dbReference type="EMBL" id="ABM07165.1"/>
    </source>
</evidence>
<dbReference type="EMBL" id="CP000474">
    <property type="protein sequence ID" value="ABM07165.1"/>
    <property type="molecule type" value="Genomic_DNA"/>
</dbReference>
<keyword evidence="3" id="KW-1185">Reference proteome</keyword>
<protein>
    <recommendedName>
        <fullName evidence="1">DUF5655 domain-containing protein</fullName>
    </recommendedName>
</protein>
<dbReference type="Proteomes" id="UP000000637">
    <property type="component" value="Chromosome"/>
</dbReference>
<gene>
    <name evidence="2" type="ordered locus">AAur_3564</name>
</gene>
<dbReference type="eggNOG" id="ENOG50307IZ">
    <property type="taxonomic scope" value="Bacteria"/>
</dbReference>
<name>A1RAJ5_PAEAT</name>
<dbReference type="InterPro" id="IPR043714">
    <property type="entry name" value="DUF5655"/>
</dbReference>
<dbReference type="KEGG" id="aau:AAur_3564"/>
<sequence>MWKSGCRGCGNGANAPEVCARVRRVPATWGRQWKRPGYDRGMGETSDFKAAAKTWQTMVDSNQALLLRKSGHDVLWWAEQGRRQGVKNDGELRDWMRDEHGITGYAQYAVSWELFGYPDFMLRDADELIDGQYVNHPRLRPIADALLAWSAETEGVEIQMRKGYVSLHSPRRKFAQVTRTNNTTVDIALRLDAPAEGRLEAVKVREGDFFDRRVRLKKIDDVDDEVLGYLAKALDQNS</sequence>
<evidence type="ECO:0000313" key="3">
    <source>
        <dbReference type="Proteomes" id="UP000000637"/>
    </source>
</evidence>
<organism evidence="2 3">
    <name type="scientific">Paenarthrobacter aurescens (strain TC1)</name>
    <dbReference type="NCBI Taxonomy" id="290340"/>
    <lineage>
        <taxon>Bacteria</taxon>
        <taxon>Bacillati</taxon>
        <taxon>Actinomycetota</taxon>
        <taxon>Actinomycetes</taxon>
        <taxon>Micrococcales</taxon>
        <taxon>Micrococcaceae</taxon>
        <taxon>Paenarthrobacter</taxon>
    </lineage>
</organism>
<dbReference type="HOGENOM" id="CLU_101670_0_0_11"/>